<reference evidence="2" key="1">
    <citation type="submission" date="2008-06" db="EMBL/GenBank/DDBJ databases">
        <title>Genome and proteome analysis of A. pleuropneumoniae serotype 7.</title>
        <authorList>
            <person name="Linke B."/>
            <person name="Buettner F."/>
            <person name="Martinez-Arias R."/>
            <person name="Goesmann A."/>
            <person name="Baltes N."/>
            <person name="Tegetmeyer H."/>
            <person name="Singh M."/>
            <person name="Gerlach G.F."/>
        </authorList>
    </citation>
    <scope>NUCLEOTIDE SEQUENCE [LARGE SCALE GENOMIC DNA]</scope>
    <source>
        <strain evidence="2">AP76</strain>
    </source>
</reference>
<evidence type="ECO:0000313" key="1">
    <source>
        <dbReference type="EMBL" id="ACE61902.1"/>
    </source>
</evidence>
<organism evidence="1 2">
    <name type="scientific">Actinobacillus pleuropneumoniae serotype 7 (strain AP76)</name>
    <dbReference type="NCBI Taxonomy" id="537457"/>
    <lineage>
        <taxon>Bacteria</taxon>
        <taxon>Pseudomonadati</taxon>
        <taxon>Pseudomonadota</taxon>
        <taxon>Gammaproteobacteria</taxon>
        <taxon>Pasteurellales</taxon>
        <taxon>Pasteurellaceae</taxon>
        <taxon>Actinobacillus</taxon>
    </lineage>
</organism>
<protein>
    <submittedName>
        <fullName evidence="1">Uncharacterized protein yceB</fullName>
    </submittedName>
</protein>
<accession>B3GY79</accession>
<dbReference type="SUPFAM" id="SSF51679">
    <property type="entry name" value="Bacterial luciferase-like"/>
    <property type="match status" value="1"/>
</dbReference>
<dbReference type="AlphaFoldDB" id="B3GY79"/>
<dbReference type="HOGENOM" id="CLU_3026937_0_0_6"/>
<gene>
    <name evidence="1" type="ordered locus">APP7_1250</name>
</gene>
<sequence length="55" mass="6151">MTACTLVGSPATVKAQLTQLTKQVEIDEIMAVTYIYDEQKQAKSYRLLKEIVASM</sequence>
<name>B3GY79_ACTP7</name>
<evidence type="ECO:0000313" key="2">
    <source>
        <dbReference type="Proteomes" id="UP000001226"/>
    </source>
</evidence>
<dbReference type="Proteomes" id="UP000001226">
    <property type="component" value="Chromosome"/>
</dbReference>
<dbReference type="Gene3D" id="3.20.20.30">
    <property type="entry name" value="Luciferase-like domain"/>
    <property type="match status" value="1"/>
</dbReference>
<dbReference type="EMBL" id="CP001091">
    <property type="protein sequence ID" value="ACE61902.1"/>
    <property type="molecule type" value="Genomic_DNA"/>
</dbReference>
<proteinExistence type="predicted"/>
<dbReference type="KEGG" id="apa:APP7_1250"/>
<dbReference type="GO" id="GO:0016705">
    <property type="term" value="F:oxidoreductase activity, acting on paired donors, with incorporation or reduction of molecular oxygen"/>
    <property type="evidence" value="ECO:0007669"/>
    <property type="project" value="InterPro"/>
</dbReference>
<dbReference type="InterPro" id="IPR036661">
    <property type="entry name" value="Luciferase-like_sf"/>
</dbReference>